<dbReference type="Pfam" id="PF11929">
    <property type="entry name" value="DUF3447"/>
    <property type="match status" value="1"/>
</dbReference>
<dbReference type="InterPro" id="IPR036770">
    <property type="entry name" value="Ankyrin_rpt-contain_sf"/>
</dbReference>
<dbReference type="PANTHER" id="PTHR24182">
    <property type="entry name" value="ANKYRIN REPEAT AND SOCS BOX CONTAINING 4"/>
    <property type="match status" value="1"/>
</dbReference>
<keyword evidence="1" id="KW-0040">ANK repeat</keyword>
<dbReference type="InParanoid" id="A2EWG1"/>
<proteinExistence type="predicted"/>
<dbReference type="KEGG" id="tva:4760838"/>
<dbReference type="SMR" id="A2EWG1"/>
<reference evidence="3" key="2">
    <citation type="journal article" date="2007" name="Science">
        <title>Draft genome sequence of the sexually transmitted pathogen Trichomonas vaginalis.</title>
        <authorList>
            <person name="Carlton J.M."/>
            <person name="Hirt R.P."/>
            <person name="Silva J.C."/>
            <person name="Delcher A.L."/>
            <person name="Schatz M."/>
            <person name="Zhao Q."/>
            <person name="Wortman J.R."/>
            <person name="Bidwell S.L."/>
            <person name="Alsmark U.C.M."/>
            <person name="Besteiro S."/>
            <person name="Sicheritz-Ponten T."/>
            <person name="Noel C.J."/>
            <person name="Dacks J.B."/>
            <person name="Foster P.G."/>
            <person name="Simillion C."/>
            <person name="Van de Peer Y."/>
            <person name="Miranda-Saavedra D."/>
            <person name="Barton G.J."/>
            <person name="Westrop G.D."/>
            <person name="Mueller S."/>
            <person name="Dessi D."/>
            <person name="Fiori P.L."/>
            <person name="Ren Q."/>
            <person name="Paulsen I."/>
            <person name="Zhang H."/>
            <person name="Bastida-Corcuera F.D."/>
            <person name="Simoes-Barbosa A."/>
            <person name="Brown M.T."/>
            <person name="Hayes R.D."/>
            <person name="Mukherjee M."/>
            <person name="Okumura C.Y."/>
            <person name="Schneider R."/>
            <person name="Smith A.J."/>
            <person name="Vanacova S."/>
            <person name="Villalvazo M."/>
            <person name="Haas B.J."/>
            <person name="Pertea M."/>
            <person name="Feldblyum T.V."/>
            <person name="Utterback T.R."/>
            <person name="Shu C.L."/>
            <person name="Osoegawa K."/>
            <person name="de Jong P.J."/>
            <person name="Hrdy I."/>
            <person name="Horvathova L."/>
            <person name="Zubacova Z."/>
            <person name="Dolezal P."/>
            <person name="Malik S.B."/>
            <person name="Logsdon J.M. Jr."/>
            <person name="Henze K."/>
            <person name="Gupta A."/>
            <person name="Wang C.C."/>
            <person name="Dunne R.L."/>
            <person name="Upcroft J.A."/>
            <person name="Upcroft P."/>
            <person name="White O."/>
            <person name="Salzberg S.L."/>
            <person name="Tang P."/>
            <person name="Chiu C.-H."/>
            <person name="Lee Y.-S."/>
            <person name="Embley T.M."/>
            <person name="Coombs G.H."/>
            <person name="Mottram J.C."/>
            <person name="Tachezy J."/>
            <person name="Fraser-Liggett C.M."/>
            <person name="Johnson P.J."/>
        </authorList>
    </citation>
    <scope>NUCLEOTIDE SEQUENCE [LARGE SCALE GENOMIC DNA]</scope>
    <source>
        <strain evidence="3">G3</strain>
    </source>
</reference>
<dbReference type="PROSITE" id="PS50088">
    <property type="entry name" value="ANK_REPEAT"/>
    <property type="match status" value="3"/>
</dbReference>
<dbReference type="SUPFAM" id="SSF48403">
    <property type="entry name" value="Ankyrin repeat"/>
    <property type="match status" value="1"/>
</dbReference>
<feature type="repeat" description="ANK" evidence="1">
    <location>
        <begin position="168"/>
        <end position="200"/>
    </location>
</feature>
<sequence length="286" mass="31984">MNYDIVEFIRLTEIEGFDPNKKVTSLFYPTSSISLLVSCCYYGSVACFKFLITKFKLEITEECIQCAFLGGNPDIVSACLKELKNIFFLMDFAIASHNIDFVSFMMNEYNIKFKLIESGRFHNLHAFLVYYDQTKDINGCMAASSLFDIPSLCEYFISKGADINARCNDNTALHLAAKKDCSKAAEFLISKGANMELICQDRYTALDLAAENNSVETLRILLLHGANINSKTDSGRTALHHAASFNNKEAINILISFGADINAKDDFGSTPQLSFDTITQKQCQIF</sequence>
<dbReference type="Proteomes" id="UP000001542">
    <property type="component" value="Unassembled WGS sequence"/>
</dbReference>
<dbReference type="Pfam" id="PF12796">
    <property type="entry name" value="Ank_2"/>
    <property type="match status" value="1"/>
</dbReference>
<accession>A2EWG1</accession>
<organism evidence="3 4">
    <name type="scientific">Trichomonas vaginalis (strain ATCC PRA-98 / G3)</name>
    <dbReference type="NCBI Taxonomy" id="412133"/>
    <lineage>
        <taxon>Eukaryota</taxon>
        <taxon>Metamonada</taxon>
        <taxon>Parabasalia</taxon>
        <taxon>Trichomonadida</taxon>
        <taxon>Trichomonadidae</taxon>
        <taxon>Trichomonas</taxon>
    </lineage>
</organism>
<dbReference type="SMART" id="SM00248">
    <property type="entry name" value="ANK"/>
    <property type="match status" value="4"/>
</dbReference>
<dbReference type="RefSeq" id="XP_001315211.1">
    <property type="nucleotide sequence ID" value="XM_001315176.1"/>
</dbReference>
<gene>
    <name evidence="3" type="ORF">TVAG_325600</name>
</gene>
<evidence type="ECO:0000259" key="2">
    <source>
        <dbReference type="Pfam" id="PF11929"/>
    </source>
</evidence>
<evidence type="ECO:0000313" key="4">
    <source>
        <dbReference type="Proteomes" id="UP000001542"/>
    </source>
</evidence>
<dbReference type="InterPro" id="IPR002110">
    <property type="entry name" value="Ankyrin_rpt"/>
</dbReference>
<dbReference type="EMBL" id="DS113518">
    <property type="protein sequence ID" value="EAY02988.1"/>
    <property type="molecule type" value="Genomic_DNA"/>
</dbReference>
<dbReference type="AlphaFoldDB" id="A2EWG1"/>
<feature type="repeat" description="ANK" evidence="1">
    <location>
        <begin position="234"/>
        <end position="266"/>
    </location>
</feature>
<protein>
    <recommendedName>
        <fullName evidence="2">DUF3447 domain-containing protein</fullName>
    </recommendedName>
</protein>
<dbReference type="PANTHER" id="PTHR24182:SF13">
    <property type="entry name" value="LD18443P"/>
    <property type="match status" value="1"/>
</dbReference>
<feature type="domain" description="DUF3447" evidence="2">
    <location>
        <begin position="55"/>
        <end position="130"/>
    </location>
</feature>
<dbReference type="VEuPathDB" id="TrichDB:TVAG_325600"/>
<evidence type="ECO:0000313" key="3">
    <source>
        <dbReference type="EMBL" id="EAY02988.1"/>
    </source>
</evidence>
<reference evidence="3" key="1">
    <citation type="submission" date="2006-10" db="EMBL/GenBank/DDBJ databases">
        <authorList>
            <person name="Amadeo P."/>
            <person name="Zhao Q."/>
            <person name="Wortman J."/>
            <person name="Fraser-Liggett C."/>
            <person name="Carlton J."/>
        </authorList>
    </citation>
    <scope>NUCLEOTIDE SEQUENCE</scope>
    <source>
        <strain evidence="3">G3</strain>
    </source>
</reference>
<dbReference type="Gene3D" id="1.25.40.20">
    <property type="entry name" value="Ankyrin repeat-containing domain"/>
    <property type="match status" value="1"/>
</dbReference>
<evidence type="ECO:0000256" key="1">
    <source>
        <dbReference type="PROSITE-ProRule" id="PRU00023"/>
    </source>
</evidence>
<dbReference type="OrthoDB" id="19174at2759"/>
<dbReference type="STRING" id="5722.A2EWG1"/>
<keyword evidence="4" id="KW-1185">Reference proteome</keyword>
<dbReference type="eggNOG" id="KOG0504">
    <property type="taxonomic scope" value="Eukaryota"/>
</dbReference>
<name>A2EWG1_TRIV3</name>
<feature type="repeat" description="ANK" evidence="1">
    <location>
        <begin position="201"/>
        <end position="233"/>
    </location>
</feature>
<dbReference type="PROSITE" id="PS50297">
    <property type="entry name" value="ANK_REP_REGION"/>
    <property type="match status" value="3"/>
</dbReference>
<dbReference type="Pfam" id="PF00023">
    <property type="entry name" value="Ank"/>
    <property type="match status" value="1"/>
</dbReference>
<dbReference type="VEuPathDB" id="TrichDB:TVAGG3_0876990"/>
<dbReference type="InterPro" id="IPR020683">
    <property type="entry name" value="DUF3447"/>
</dbReference>